<protein>
    <submittedName>
        <fullName evidence="1">Uncharacterized protein</fullName>
    </submittedName>
</protein>
<organism evidence="1 2">
    <name type="scientific">Testicularia cyperi</name>
    <dbReference type="NCBI Taxonomy" id="1882483"/>
    <lineage>
        <taxon>Eukaryota</taxon>
        <taxon>Fungi</taxon>
        <taxon>Dikarya</taxon>
        <taxon>Basidiomycota</taxon>
        <taxon>Ustilaginomycotina</taxon>
        <taxon>Ustilaginomycetes</taxon>
        <taxon>Ustilaginales</taxon>
        <taxon>Anthracoideaceae</taxon>
        <taxon>Testicularia</taxon>
    </lineage>
</organism>
<name>A0A317XRW5_9BASI</name>
<keyword evidence="2" id="KW-1185">Reference proteome</keyword>
<sequence length="79" mass="8543">MLLALPISPIGMRSGSVVGTFPPQSLHTTLLLCSALFASFPLAYTRLFSFSALVPRLLAAHCLFNSRVSPLGNVLQWIN</sequence>
<evidence type="ECO:0000313" key="2">
    <source>
        <dbReference type="Proteomes" id="UP000246740"/>
    </source>
</evidence>
<reference evidence="1 2" key="1">
    <citation type="journal article" date="2018" name="Mol. Biol. Evol.">
        <title>Broad Genomic Sampling Reveals a Smut Pathogenic Ancestry of the Fungal Clade Ustilaginomycotina.</title>
        <authorList>
            <person name="Kijpornyongpan T."/>
            <person name="Mondo S.J."/>
            <person name="Barry K."/>
            <person name="Sandor L."/>
            <person name="Lee J."/>
            <person name="Lipzen A."/>
            <person name="Pangilinan J."/>
            <person name="LaButti K."/>
            <person name="Hainaut M."/>
            <person name="Henrissat B."/>
            <person name="Grigoriev I.V."/>
            <person name="Spatafora J.W."/>
            <person name="Aime M.C."/>
        </authorList>
    </citation>
    <scope>NUCLEOTIDE SEQUENCE [LARGE SCALE GENOMIC DNA]</scope>
    <source>
        <strain evidence="1 2">MCA 3645</strain>
    </source>
</reference>
<dbReference type="EMBL" id="KZ819193">
    <property type="protein sequence ID" value="PWZ00041.1"/>
    <property type="molecule type" value="Genomic_DNA"/>
</dbReference>
<dbReference type="InParanoid" id="A0A317XRW5"/>
<dbReference type="AlphaFoldDB" id="A0A317XRW5"/>
<evidence type="ECO:0000313" key="1">
    <source>
        <dbReference type="EMBL" id="PWZ00041.1"/>
    </source>
</evidence>
<dbReference type="Proteomes" id="UP000246740">
    <property type="component" value="Unassembled WGS sequence"/>
</dbReference>
<gene>
    <name evidence="1" type="ORF">BCV70DRAFT_104294</name>
</gene>
<proteinExistence type="predicted"/>
<accession>A0A317XRW5</accession>